<dbReference type="EMBL" id="KN822953">
    <property type="protein sequence ID" value="KIO32726.1"/>
    <property type="molecule type" value="Genomic_DNA"/>
</dbReference>
<dbReference type="Gene3D" id="1.10.510.10">
    <property type="entry name" value="Transferase(Phosphotransferase) domain 1"/>
    <property type="match status" value="1"/>
</dbReference>
<gene>
    <name evidence="3" type="ORF">M407DRAFT_212749</name>
</gene>
<dbReference type="InterPro" id="IPR050167">
    <property type="entry name" value="Ser_Thr_protein_kinase"/>
</dbReference>
<sequence length="244" mass="27251">ELRVVNGLSHPNIIKLIGFVEDMGKRICWLIFPWEANGNVREFLLSGEWELPERIQDVASGLEYLHTRQPPICHGDLKSVSFLPNLSLASLAKANLAQLNILVNSDCRAVIADFGSARTVRDPRDPEVNPLSRGKTSNLNTPSNDGCRELTLSASDVELTLTGPSWSFRWAAPEILYDERPHLASDIWALGWIAWEVNAALLGRFDCSGISNPPFDRTLSCIRLLRTIIRSPRRRTSIILPSKS</sequence>
<dbReference type="SMART" id="SM00220">
    <property type="entry name" value="S_TKc"/>
    <property type="match status" value="1"/>
</dbReference>
<dbReference type="GO" id="GO:0005737">
    <property type="term" value="C:cytoplasm"/>
    <property type="evidence" value="ECO:0007669"/>
    <property type="project" value="TreeGrafter"/>
</dbReference>
<feature type="region of interest" description="Disordered" evidence="1">
    <location>
        <begin position="122"/>
        <end position="144"/>
    </location>
</feature>
<proteinExistence type="predicted"/>
<accession>A0A0C3QTX1</accession>
<feature type="domain" description="Protein kinase" evidence="2">
    <location>
        <begin position="1"/>
        <end position="244"/>
    </location>
</feature>
<dbReference type="GO" id="GO:0004672">
    <property type="term" value="F:protein kinase activity"/>
    <property type="evidence" value="ECO:0007669"/>
    <property type="project" value="InterPro"/>
</dbReference>
<feature type="non-terminal residue" evidence="3">
    <location>
        <position position="1"/>
    </location>
</feature>
<protein>
    <recommendedName>
        <fullName evidence="2">Protein kinase domain-containing protein</fullName>
    </recommendedName>
</protein>
<dbReference type="PANTHER" id="PTHR23257">
    <property type="entry name" value="SERINE-THREONINE PROTEIN KINASE"/>
    <property type="match status" value="1"/>
</dbReference>
<reference evidence="4" key="2">
    <citation type="submission" date="2015-01" db="EMBL/GenBank/DDBJ databases">
        <title>Evolutionary Origins and Diversification of the Mycorrhizal Mutualists.</title>
        <authorList>
            <consortium name="DOE Joint Genome Institute"/>
            <consortium name="Mycorrhizal Genomics Consortium"/>
            <person name="Kohler A."/>
            <person name="Kuo A."/>
            <person name="Nagy L.G."/>
            <person name="Floudas D."/>
            <person name="Copeland A."/>
            <person name="Barry K.W."/>
            <person name="Cichocki N."/>
            <person name="Veneault-Fourrey C."/>
            <person name="LaButti K."/>
            <person name="Lindquist E.A."/>
            <person name="Lipzen A."/>
            <person name="Lundell T."/>
            <person name="Morin E."/>
            <person name="Murat C."/>
            <person name="Riley R."/>
            <person name="Ohm R."/>
            <person name="Sun H."/>
            <person name="Tunlid A."/>
            <person name="Henrissat B."/>
            <person name="Grigoriev I.V."/>
            <person name="Hibbett D.S."/>
            <person name="Martin F."/>
        </authorList>
    </citation>
    <scope>NUCLEOTIDE SEQUENCE [LARGE SCALE GENOMIC DNA]</scope>
    <source>
        <strain evidence="4">MUT 4182</strain>
    </source>
</reference>
<dbReference type="HOGENOM" id="CLU_000288_7_18_1"/>
<evidence type="ECO:0000313" key="4">
    <source>
        <dbReference type="Proteomes" id="UP000054248"/>
    </source>
</evidence>
<dbReference type="GO" id="GO:0005524">
    <property type="term" value="F:ATP binding"/>
    <property type="evidence" value="ECO:0007669"/>
    <property type="project" value="InterPro"/>
</dbReference>
<evidence type="ECO:0000313" key="3">
    <source>
        <dbReference type="EMBL" id="KIO32726.1"/>
    </source>
</evidence>
<keyword evidence="4" id="KW-1185">Reference proteome</keyword>
<evidence type="ECO:0000259" key="2">
    <source>
        <dbReference type="PROSITE" id="PS50011"/>
    </source>
</evidence>
<dbReference type="InterPro" id="IPR011009">
    <property type="entry name" value="Kinase-like_dom_sf"/>
</dbReference>
<dbReference type="Pfam" id="PF00069">
    <property type="entry name" value="Pkinase"/>
    <property type="match status" value="1"/>
</dbReference>
<dbReference type="SUPFAM" id="SSF56112">
    <property type="entry name" value="Protein kinase-like (PK-like)"/>
    <property type="match status" value="1"/>
</dbReference>
<dbReference type="AlphaFoldDB" id="A0A0C3QTX1"/>
<organism evidence="3 4">
    <name type="scientific">Tulasnella calospora MUT 4182</name>
    <dbReference type="NCBI Taxonomy" id="1051891"/>
    <lineage>
        <taxon>Eukaryota</taxon>
        <taxon>Fungi</taxon>
        <taxon>Dikarya</taxon>
        <taxon>Basidiomycota</taxon>
        <taxon>Agaricomycotina</taxon>
        <taxon>Agaricomycetes</taxon>
        <taxon>Cantharellales</taxon>
        <taxon>Tulasnellaceae</taxon>
        <taxon>Tulasnella</taxon>
    </lineage>
</organism>
<name>A0A0C3QTX1_9AGAM</name>
<feature type="compositionally biased region" description="Polar residues" evidence="1">
    <location>
        <begin position="134"/>
        <end position="144"/>
    </location>
</feature>
<reference evidence="3 4" key="1">
    <citation type="submission" date="2014-04" db="EMBL/GenBank/DDBJ databases">
        <authorList>
            <consortium name="DOE Joint Genome Institute"/>
            <person name="Kuo A."/>
            <person name="Girlanda M."/>
            <person name="Perotto S."/>
            <person name="Kohler A."/>
            <person name="Nagy L.G."/>
            <person name="Floudas D."/>
            <person name="Copeland A."/>
            <person name="Barry K.W."/>
            <person name="Cichocki N."/>
            <person name="Veneault-Fourrey C."/>
            <person name="LaButti K."/>
            <person name="Lindquist E.A."/>
            <person name="Lipzen A."/>
            <person name="Lundell T."/>
            <person name="Morin E."/>
            <person name="Murat C."/>
            <person name="Sun H."/>
            <person name="Tunlid A."/>
            <person name="Henrissat B."/>
            <person name="Grigoriev I.V."/>
            <person name="Hibbett D.S."/>
            <person name="Martin F."/>
            <person name="Nordberg H.P."/>
            <person name="Cantor M.N."/>
            <person name="Hua S.X."/>
        </authorList>
    </citation>
    <scope>NUCLEOTIDE SEQUENCE [LARGE SCALE GENOMIC DNA]</scope>
    <source>
        <strain evidence="3 4">MUT 4182</strain>
    </source>
</reference>
<evidence type="ECO:0000256" key="1">
    <source>
        <dbReference type="SAM" id="MobiDB-lite"/>
    </source>
</evidence>
<dbReference type="GO" id="GO:0007165">
    <property type="term" value="P:signal transduction"/>
    <property type="evidence" value="ECO:0007669"/>
    <property type="project" value="TreeGrafter"/>
</dbReference>
<dbReference type="InterPro" id="IPR000719">
    <property type="entry name" value="Prot_kinase_dom"/>
</dbReference>
<dbReference type="Proteomes" id="UP000054248">
    <property type="component" value="Unassembled WGS sequence"/>
</dbReference>
<dbReference type="STRING" id="1051891.A0A0C3QTX1"/>
<dbReference type="OrthoDB" id="4062651at2759"/>
<dbReference type="PROSITE" id="PS50011">
    <property type="entry name" value="PROTEIN_KINASE_DOM"/>
    <property type="match status" value="1"/>
</dbReference>